<dbReference type="Pfam" id="PF26215">
    <property type="entry name" value="HTH_animal"/>
    <property type="match status" value="1"/>
</dbReference>
<feature type="non-terminal residue" evidence="3">
    <location>
        <position position="919"/>
    </location>
</feature>
<dbReference type="OrthoDB" id="10021930at2759"/>
<evidence type="ECO:0000256" key="1">
    <source>
        <dbReference type="SAM" id="MobiDB-lite"/>
    </source>
</evidence>
<feature type="compositionally biased region" description="Polar residues" evidence="1">
    <location>
        <begin position="89"/>
        <end position="104"/>
    </location>
</feature>
<dbReference type="PANTHER" id="PTHR21301">
    <property type="entry name" value="REVERSE TRANSCRIPTASE"/>
    <property type="match status" value="1"/>
</dbReference>
<evidence type="ECO:0000313" key="3">
    <source>
        <dbReference type="EMBL" id="CAF1452626.1"/>
    </source>
</evidence>
<sequence>MEYLPMFNNMNWFDDIFDIINIDDDDDKQEVERMILEDYYEDFDDHTNDKDDDDEDDEEEPIILHEKNDTKNENVQEEVLSQKIIELSTGGQKRPVTTPTSSQEENSRKKRIFLSKVVDIKQTSNQITSYLETMDEMFHHTMGNSMIPWSDLQAIIEYKHQMKVIQLNLQRWTRYFEAGIQQQIWSTEVKQLCTMKNIDEKQYEIYVQQYLDELNQKLKHFQEQFTDNIEHQLDEFIQNYRLVPYTMKSDYQLARFDYEYQDQLLEPKKELIELKHRIQCNYPTQQSVTQALSLLSRTIPTTVVNPNFYHQEIDQDEKKLQEYLNNFMMKSIKETEKKISQCELLFQQQQKLSQSILTSSSLMDILDRRYELCKRKLDCTEQFRLNYYLRQHFEHLRLLSRGPTYVPPYQMTKRRNLEKNYKQLQHDLNRLFVKSNVNMIQSMFLQKQIKDSYMEMFSMPILSQSIHERAHYEQQLIEQIQNDLKRFNLILRRTHDQQNVFYLGDRNSFEQLSQEFMLQIDLFEIDMTIDKENVQATRDYLTNKIKLMNCEFENIFVNTTKYKDELKKINVVIDKVELPYLYFLPDLSKQPLLNVKPMMMTTQYSATYRLEKFLNQLLQPVIDIHQQGRIFHNGTDFLEKFHNYIDQYDRLRSTTNLVTIKINNFYHLVPHHVLLSTLLDFFVKYYHLPIIENIHITKIVRLTSLFLHNNRFYYDGKIYRFIKGGPSNSGLIETLSNIYLNLMDNFLINQSSTKQNEFYGRCQNQIFFTWNQSLNELEQILKSMKSDYHHLSFDIHIGKNLNYLDLYLENHNGILYSRVHHQHNQQPYTLPYISSKGNSIRTYSHWLRSSLLRAIRYCTSIEDFNQERIYLEMTYLANGYSIDFIDKHIQHFFKFFDAKSLQQLPLDQGAYKKIRHRLF</sequence>
<proteinExistence type="predicted"/>
<protein>
    <recommendedName>
        <fullName evidence="2">Helix-turn-helix domain-containing protein</fullName>
    </recommendedName>
</protein>
<name>A0A815PQS3_9BILA</name>
<accession>A0A815PQS3</accession>
<dbReference type="InterPro" id="IPR058912">
    <property type="entry name" value="HTH_animal"/>
</dbReference>
<dbReference type="PANTHER" id="PTHR21301:SF10">
    <property type="entry name" value="REVERSE TRANSCRIPTASE DOMAIN-CONTAINING PROTEIN"/>
    <property type="match status" value="1"/>
</dbReference>
<organism evidence="3 4">
    <name type="scientific">Rotaria magnacalcarata</name>
    <dbReference type="NCBI Taxonomy" id="392030"/>
    <lineage>
        <taxon>Eukaryota</taxon>
        <taxon>Metazoa</taxon>
        <taxon>Spiralia</taxon>
        <taxon>Gnathifera</taxon>
        <taxon>Rotifera</taxon>
        <taxon>Eurotatoria</taxon>
        <taxon>Bdelloidea</taxon>
        <taxon>Philodinida</taxon>
        <taxon>Philodinidae</taxon>
        <taxon>Rotaria</taxon>
    </lineage>
</organism>
<gene>
    <name evidence="3" type="ORF">KQP761_LOCUS12076</name>
</gene>
<reference evidence="3" key="1">
    <citation type="submission" date="2021-02" db="EMBL/GenBank/DDBJ databases">
        <authorList>
            <person name="Nowell W R."/>
        </authorList>
    </citation>
    <scope>NUCLEOTIDE SEQUENCE</scope>
</reference>
<evidence type="ECO:0000259" key="2">
    <source>
        <dbReference type="Pfam" id="PF26215"/>
    </source>
</evidence>
<evidence type="ECO:0000313" key="4">
    <source>
        <dbReference type="Proteomes" id="UP000663834"/>
    </source>
</evidence>
<feature type="domain" description="Helix-turn-helix" evidence="2">
    <location>
        <begin position="846"/>
        <end position="890"/>
    </location>
</feature>
<feature type="region of interest" description="Disordered" evidence="1">
    <location>
        <begin position="38"/>
        <end position="60"/>
    </location>
</feature>
<dbReference type="AlphaFoldDB" id="A0A815PQS3"/>
<comment type="caution">
    <text evidence="3">The sequence shown here is derived from an EMBL/GenBank/DDBJ whole genome shotgun (WGS) entry which is preliminary data.</text>
</comment>
<dbReference type="EMBL" id="CAJNOW010005542">
    <property type="protein sequence ID" value="CAF1452626.1"/>
    <property type="molecule type" value="Genomic_DNA"/>
</dbReference>
<dbReference type="Proteomes" id="UP000663834">
    <property type="component" value="Unassembled WGS sequence"/>
</dbReference>
<feature type="region of interest" description="Disordered" evidence="1">
    <location>
        <begin position="86"/>
        <end position="108"/>
    </location>
</feature>